<dbReference type="EMBL" id="JARESE010000123">
    <property type="protein sequence ID" value="MDE8654796.1"/>
    <property type="molecule type" value="Genomic_DNA"/>
</dbReference>
<comment type="caution">
    <text evidence="2">The sequence shown here is derived from an EMBL/GenBank/DDBJ whole genome shotgun (WGS) entry which is preliminary data.</text>
</comment>
<protein>
    <recommendedName>
        <fullName evidence="4">XRE family transcriptional regulator</fullName>
    </recommendedName>
</protein>
<evidence type="ECO:0000313" key="2">
    <source>
        <dbReference type="EMBL" id="MDE8654796.1"/>
    </source>
</evidence>
<name>A0ABT5WYD3_9SPHN</name>
<evidence type="ECO:0000313" key="3">
    <source>
        <dbReference type="Proteomes" id="UP001216253"/>
    </source>
</evidence>
<accession>A0ABT5WYD3</accession>
<keyword evidence="3" id="KW-1185">Reference proteome</keyword>
<proteinExistence type="predicted"/>
<evidence type="ECO:0008006" key="4">
    <source>
        <dbReference type="Google" id="ProtNLM"/>
    </source>
</evidence>
<organism evidence="2 3">
    <name type="scientific">Novosphingobium album</name>
    <name type="common">ex Liu et al. 2023</name>
    <dbReference type="NCBI Taxonomy" id="3031130"/>
    <lineage>
        <taxon>Bacteria</taxon>
        <taxon>Pseudomonadati</taxon>
        <taxon>Pseudomonadota</taxon>
        <taxon>Alphaproteobacteria</taxon>
        <taxon>Sphingomonadales</taxon>
        <taxon>Sphingomonadaceae</taxon>
        <taxon>Novosphingobium</taxon>
    </lineage>
</organism>
<evidence type="ECO:0000256" key="1">
    <source>
        <dbReference type="SAM" id="MobiDB-lite"/>
    </source>
</evidence>
<dbReference type="Proteomes" id="UP001216253">
    <property type="component" value="Unassembled WGS sequence"/>
</dbReference>
<reference evidence="2 3" key="1">
    <citation type="submission" date="2023-03" db="EMBL/GenBank/DDBJ databases">
        <title>NovoSphingobium album sp. nov. isolated from polycyclic aromatic hydrocarbons- and heavy-metal polluted soil.</title>
        <authorList>
            <person name="Liu Z."/>
            <person name="Wang K."/>
        </authorList>
    </citation>
    <scope>NUCLEOTIDE SEQUENCE [LARGE SCALE GENOMIC DNA]</scope>
    <source>
        <strain evidence="2 3">H3SJ31-1</strain>
    </source>
</reference>
<gene>
    <name evidence="2" type="ORF">PYV00_24175</name>
</gene>
<sequence length="173" mass="18102">MTKHRPPLTFEAALARVVGQLPGDWAEAAQVCGRAASTVRNWGNPDLPEGVPVECALALDLAFQGAGGLGAPFYEAYTVQLELAATDRFAGPAALLQLLPEVLRENSEAEIALVAAARNGAGRHDLKATLREIDEAMARFRQAHQLIQSCLGGAGDPATAPEPHATGPPPPDP</sequence>
<feature type="region of interest" description="Disordered" evidence="1">
    <location>
        <begin position="151"/>
        <end position="173"/>
    </location>
</feature>
<dbReference type="RefSeq" id="WP_275230912.1">
    <property type="nucleotide sequence ID" value="NZ_JARESE010000123.1"/>
</dbReference>